<dbReference type="SUPFAM" id="SSF48371">
    <property type="entry name" value="ARM repeat"/>
    <property type="match status" value="1"/>
</dbReference>
<dbReference type="GO" id="GO:0005049">
    <property type="term" value="F:nuclear export signal receptor activity"/>
    <property type="evidence" value="ECO:0007669"/>
    <property type="project" value="InterPro"/>
</dbReference>
<proteinExistence type="inferred from homology"/>
<feature type="domain" description="Importin N-terminal" evidence="2">
    <location>
        <begin position="31"/>
        <end position="99"/>
    </location>
</feature>
<dbReference type="InterPro" id="IPR001494">
    <property type="entry name" value="Importin-beta_N"/>
</dbReference>
<dbReference type="GO" id="GO:0005737">
    <property type="term" value="C:cytoplasm"/>
    <property type="evidence" value="ECO:0007669"/>
    <property type="project" value="TreeGrafter"/>
</dbReference>
<dbReference type="InterPro" id="IPR013598">
    <property type="entry name" value="Exportin-1/Importin-b-like"/>
</dbReference>
<dbReference type="SMART" id="SM00913">
    <property type="entry name" value="IBN_N"/>
    <property type="match status" value="1"/>
</dbReference>
<dbReference type="Pfam" id="PF03810">
    <property type="entry name" value="IBN_N"/>
    <property type="match status" value="1"/>
</dbReference>
<dbReference type="GO" id="GO:0006405">
    <property type="term" value="P:RNA export from nucleus"/>
    <property type="evidence" value="ECO:0007669"/>
    <property type="project" value="TreeGrafter"/>
</dbReference>
<dbReference type="GO" id="GO:0042565">
    <property type="term" value="C:RNA nuclear export complex"/>
    <property type="evidence" value="ECO:0007669"/>
    <property type="project" value="TreeGrafter"/>
</dbReference>
<dbReference type="GO" id="GO:0003723">
    <property type="term" value="F:RNA binding"/>
    <property type="evidence" value="ECO:0007669"/>
    <property type="project" value="TreeGrafter"/>
</dbReference>
<name>A0AAD8E351_DIPPU</name>
<dbReference type="Proteomes" id="UP001233999">
    <property type="component" value="Unassembled WGS sequence"/>
</dbReference>
<gene>
    <name evidence="3" type="ORF">L9F63_025820</name>
</gene>
<evidence type="ECO:0000256" key="1">
    <source>
        <dbReference type="ARBA" id="ARBA00009466"/>
    </source>
</evidence>
<dbReference type="PANTHER" id="PTHR11223:SF3">
    <property type="entry name" value="EXPORTIN-5"/>
    <property type="match status" value="1"/>
</dbReference>
<dbReference type="PANTHER" id="PTHR11223">
    <property type="entry name" value="EXPORTIN 1/5"/>
    <property type="match status" value="1"/>
</dbReference>
<dbReference type="InterPro" id="IPR011989">
    <property type="entry name" value="ARM-like"/>
</dbReference>
<reference evidence="3" key="1">
    <citation type="journal article" date="2023" name="IScience">
        <title>Live-bearing cockroach genome reveals convergent evolutionary mechanisms linked to viviparity in insects and beyond.</title>
        <authorList>
            <person name="Fouks B."/>
            <person name="Harrison M.C."/>
            <person name="Mikhailova A.A."/>
            <person name="Marchal E."/>
            <person name="English S."/>
            <person name="Carruthers M."/>
            <person name="Jennings E.C."/>
            <person name="Chiamaka E.L."/>
            <person name="Frigard R.A."/>
            <person name="Pippel M."/>
            <person name="Attardo G.M."/>
            <person name="Benoit J.B."/>
            <person name="Bornberg-Bauer E."/>
            <person name="Tobe S.S."/>
        </authorList>
    </citation>
    <scope>NUCLEOTIDE SEQUENCE</scope>
    <source>
        <strain evidence="3">Stay&amp;Tobe</strain>
    </source>
</reference>
<dbReference type="InterPro" id="IPR016024">
    <property type="entry name" value="ARM-type_fold"/>
</dbReference>
<dbReference type="GO" id="GO:0006611">
    <property type="term" value="P:protein export from nucleus"/>
    <property type="evidence" value="ECO:0007669"/>
    <property type="project" value="InterPro"/>
</dbReference>
<evidence type="ECO:0000313" key="4">
    <source>
        <dbReference type="Proteomes" id="UP001233999"/>
    </source>
</evidence>
<evidence type="ECO:0000259" key="2">
    <source>
        <dbReference type="SMART" id="SM00913"/>
    </source>
</evidence>
<dbReference type="Pfam" id="PF19273">
    <property type="entry name" value="Exportin-5"/>
    <property type="match status" value="1"/>
</dbReference>
<dbReference type="GO" id="GO:0005634">
    <property type="term" value="C:nucleus"/>
    <property type="evidence" value="ECO:0007669"/>
    <property type="project" value="TreeGrafter"/>
</dbReference>
<dbReference type="InterPro" id="IPR045478">
    <property type="entry name" value="Exportin-5_C"/>
</dbReference>
<dbReference type="Gene3D" id="1.25.10.10">
    <property type="entry name" value="Leucine-rich Repeat Variant"/>
    <property type="match status" value="1"/>
</dbReference>
<sequence>MTDIAHIAEELARAVELTMDPCAPQNQRMEAYTACEQFKETSPLCIQCGLYLAQLETASHFVRHFGLQLMEHCVKYRWNQISQQEKIFIKENAMKLLGTDIEKHLEQFVHMKDALARVIVEMIKREWPQQWPSCIEELQIASSLGPGQTEIVLFVFLRLAEDVALLQTLESTQRRRDIYQALTGNMGEIFYFFLRLILDNYNAVKSLREQRLEEALSRHVRVVQVVLLTLTGFVEWVSISHIMASDGKLLQMLCLLLDDEDFQSQAVECLLQIVNRKGRVEDRKPLLVLFSTDVMVCIFRAACAASNKSLNDRNYTFLKRLTQVLTGLGTQICTLWGKDDGLMTRPANFSIYLDAILTFSKHPSLTIVFYVNSLWISLFRHEHISKDEVFLTFVPKWVACTAPKITRVSHNQKTLHAHDIEAYFFNIGRSELLQTFRQANMTFRIQRSHAGTRCPMQLSESPTYLEWEALSQFSCVLESVLSRILIPTERPSVSSGLRLLEICLNFEPSDPLLLSTLLSCISALFVFLSMTTAESSATLLSRVLDKIFAALIFSQPGQAKDSRSRVVKKVRMHAASLMVKIAQKYPLLLLPLFDQIYITVQGLSKDPEQLSKLERVTLQEALLLISNHFCDYERQMRFIAEVIGSGAEEFIALSSKAFKSPRDFMTFVGLDQPPVEPSSDDVNGQNRSQMMFYVNLFMAILKRCSWPDDPDKANRGGFVVYYTETGNPVCRNPAAPHIIPLISHFFTLLKVFNGLWTPEALAALSEGYKAAHSMLDLDRSNVLGYPSKPTSTLGDHMDVSHPRAQTPLERMQHFLSMVNDATYHTLGSAGPSLGRDFYTMEGLAQNISMTMFSNLDVVPDYRLRQLVRAFLKPFVCSCPSVCYESVLLPVLGYICPYMFNRLNKKWQYITQLYESGSLDEENTDTQEMLEDMLNRTITREYLDVLKVVCCRRK</sequence>
<keyword evidence="4" id="KW-1185">Reference proteome</keyword>
<comment type="caution">
    <text evidence="3">The sequence shown here is derived from an EMBL/GenBank/DDBJ whole genome shotgun (WGS) entry which is preliminary data.</text>
</comment>
<reference evidence="3" key="2">
    <citation type="submission" date="2023-05" db="EMBL/GenBank/DDBJ databases">
        <authorList>
            <person name="Fouks B."/>
        </authorList>
    </citation>
    <scope>NUCLEOTIDE SEQUENCE</scope>
    <source>
        <strain evidence="3">Stay&amp;Tobe</strain>
        <tissue evidence="3">Testes</tissue>
    </source>
</reference>
<dbReference type="GO" id="GO:0031267">
    <property type="term" value="F:small GTPase binding"/>
    <property type="evidence" value="ECO:0007669"/>
    <property type="project" value="InterPro"/>
</dbReference>
<protein>
    <recommendedName>
        <fullName evidence="2">Importin N-terminal domain-containing protein</fullName>
    </recommendedName>
</protein>
<dbReference type="Pfam" id="PF08389">
    <property type="entry name" value="Xpo1"/>
    <property type="match status" value="1"/>
</dbReference>
<accession>A0AAD8E351</accession>
<dbReference type="AlphaFoldDB" id="A0AAD8E351"/>
<dbReference type="InterPro" id="IPR045065">
    <property type="entry name" value="XPO1/5"/>
</dbReference>
<organism evidence="3 4">
    <name type="scientific">Diploptera punctata</name>
    <name type="common">Pacific beetle cockroach</name>
    <dbReference type="NCBI Taxonomy" id="6984"/>
    <lineage>
        <taxon>Eukaryota</taxon>
        <taxon>Metazoa</taxon>
        <taxon>Ecdysozoa</taxon>
        <taxon>Arthropoda</taxon>
        <taxon>Hexapoda</taxon>
        <taxon>Insecta</taxon>
        <taxon>Pterygota</taxon>
        <taxon>Neoptera</taxon>
        <taxon>Polyneoptera</taxon>
        <taxon>Dictyoptera</taxon>
        <taxon>Blattodea</taxon>
        <taxon>Blaberoidea</taxon>
        <taxon>Blaberidae</taxon>
        <taxon>Diplopterinae</taxon>
        <taxon>Diploptera</taxon>
    </lineage>
</organism>
<evidence type="ECO:0000313" key="3">
    <source>
        <dbReference type="EMBL" id="KAJ9575231.1"/>
    </source>
</evidence>
<dbReference type="EMBL" id="JASPKZ010010103">
    <property type="protein sequence ID" value="KAJ9575231.1"/>
    <property type="molecule type" value="Genomic_DNA"/>
</dbReference>
<comment type="similarity">
    <text evidence="1">Belongs to the exportin family.</text>
</comment>